<keyword evidence="2" id="KW-0663">Pyridoxal phosphate</keyword>
<dbReference type="Gene3D" id="2.40.37.10">
    <property type="entry name" value="Lyase, Ornithine Decarboxylase, Chain A, domain 1"/>
    <property type="match status" value="1"/>
</dbReference>
<dbReference type="Pfam" id="PF02784">
    <property type="entry name" value="Orn_Arg_deC_N"/>
    <property type="match status" value="1"/>
</dbReference>
<dbReference type="EMBL" id="BOMI01000188">
    <property type="protein sequence ID" value="GID80203.1"/>
    <property type="molecule type" value="Genomic_DNA"/>
</dbReference>
<dbReference type="PANTHER" id="PTHR43727:SF2">
    <property type="entry name" value="GROUP IV DECARBOXYLASE"/>
    <property type="match status" value="1"/>
</dbReference>
<comment type="caution">
    <text evidence="4">The sequence shown here is derived from an EMBL/GenBank/DDBJ whole genome shotgun (WGS) entry which is preliminary data.</text>
</comment>
<dbReference type="Proteomes" id="UP000609879">
    <property type="component" value="Unassembled WGS sequence"/>
</dbReference>
<dbReference type="PANTHER" id="PTHR43727">
    <property type="entry name" value="DIAMINOPIMELATE DECARBOXYLASE"/>
    <property type="match status" value="1"/>
</dbReference>
<dbReference type="InterPro" id="IPR009006">
    <property type="entry name" value="Ala_racemase/Decarboxylase_C"/>
</dbReference>
<dbReference type="PRINTS" id="PR01182">
    <property type="entry name" value="ORNDCRBXLASE"/>
</dbReference>
<evidence type="ECO:0000313" key="5">
    <source>
        <dbReference type="Proteomes" id="UP000609879"/>
    </source>
</evidence>
<evidence type="ECO:0000259" key="3">
    <source>
        <dbReference type="Pfam" id="PF02784"/>
    </source>
</evidence>
<dbReference type="SUPFAM" id="SSF50621">
    <property type="entry name" value="Alanine racemase C-terminal domain-like"/>
    <property type="match status" value="1"/>
</dbReference>
<evidence type="ECO:0000256" key="2">
    <source>
        <dbReference type="ARBA" id="ARBA00022898"/>
    </source>
</evidence>
<feature type="domain" description="Orn/DAP/Arg decarboxylase 2 N-terminal" evidence="3">
    <location>
        <begin position="22"/>
        <end position="267"/>
    </location>
</feature>
<keyword evidence="5" id="KW-1185">Reference proteome</keyword>
<dbReference type="InterPro" id="IPR000183">
    <property type="entry name" value="Orn/DAP/Arg_de-COase"/>
</dbReference>
<evidence type="ECO:0000256" key="1">
    <source>
        <dbReference type="ARBA" id="ARBA00001933"/>
    </source>
</evidence>
<reference evidence="4 5" key="1">
    <citation type="submission" date="2021-01" db="EMBL/GenBank/DDBJ databases">
        <title>Whole genome shotgun sequence of Actinoplanes deccanensis NBRC 13994.</title>
        <authorList>
            <person name="Komaki H."/>
            <person name="Tamura T."/>
        </authorList>
    </citation>
    <scope>NUCLEOTIDE SEQUENCE [LARGE SCALE GENOMIC DNA]</scope>
    <source>
        <strain evidence="4 5">NBRC 13994</strain>
    </source>
</reference>
<accession>A0ABQ3YJM9</accession>
<dbReference type="InterPro" id="IPR022644">
    <property type="entry name" value="De-COase2_N"/>
</dbReference>
<sequence length="402" mass="42730">MSARQLVERFGSPLYAYDISTIGAAHADLTGQLPAGSRVLYSVKANPHPELIRHLHRLGCGVEVSSTGELDAALVAGVPTGDIVHNGPAKSRAELEHAVNAGVRLFSVDSAAQLRALGHVAAQHDQTVDALLRVNGDSHPAGAGLAMTGTSSQFGVDAAVLRADPGSFRHPHVTVRGLHFYLGTNIADEAALLDVFGTAMRLAERLREVLPGSLDILDLGGGFAAPYARAGSRPRYPGLRRALTDLLDRHMPHRPAVCFESGRYLTAECGRLVATVQDVKESKGRTFVLLDSGINHLGGMAGLRRVPPLMPELSVTADDRTPVTCDVVGPLCTPLDAWSRRVELPRPRAGDVVEVPNVGAYGLTGSLIGFLSHEPPVEVVLDGDRPLHVSRLSLVRSAHKEV</sequence>
<organism evidence="4 5">
    <name type="scientific">Paractinoplanes deccanensis</name>
    <dbReference type="NCBI Taxonomy" id="113561"/>
    <lineage>
        <taxon>Bacteria</taxon>
        <taxon>Bacillati</taxon>
        <taxon>Actinomycetota</taxon>
        <taxon>Actinomycetes</taxon>
        <taxon>Micromonosporales</taxon>
        <taxon>Micromonosporaceae</taxon>
        <taxon>Paractinoplanes</taxon>
    </lineage>
</organism>
<protein>
    <submittedName>
        <fullName evidence="4">Diaminopimelate decarboxylase</fullName>
    </submittedName>
</protein>
<dbReference type="InterPro" id="IPR029066">
    <property type="entry name" value="PLP-binding_barrel"/>
</dbReference>
<dbReference type="RefSeq" id="WP_203777288.1">
    <property type="nucleotide sequence ID" value="NZ_BAAABO010000010.1"/>
</dbReference>
<dbReference type="Gene3D" id="3.20.20.10">
    <property type="entry name" value="Alanine racemase"/>
    <property type="match status" value="1"/>
</dbReference>
<gene>
    <name evidence="4" type="primary">lysA_2</name>
    <name evidence="4" type="ORF">Ade02nite_88440</name>
</gene>
<name>A0ABQ3YJM9_9ACTN</name>
<evidence type="ECO:0000313" key="4">
    <source>
        <dbReference type="EMBL" id="GID80203.1"/>
    </source>
</evidence>
<comment type="cofactor">
    <cofactor evidence="1">
        <name>pyridoxal 5'-phosphate</name>
        <dbReference type="ChEBI" id="CHEBI:597326"/>
    </cofactor>
</comment>
<dbReference type="PRINTS" id="PR01179">
    <property type="entry name" value="ODADCRBXLASE"/>
</dbReference>
<dbReference type="SUPFAM" id="SSF51419">
    <property type="entry name" value="PLP-binding barrel"/>
    <property type="match status" value="1"/>
</dbReference>
<dbReference type="InterPro" id="IPR002433">
    <property type="entry name" value="Orn_de-COase"/>
</dbReference>
<proteinExistence type="predicted"/>